<reference evidence="1 2" key="1">
    <citation type="submission" date="2024-01" db="EMBL/GenBank/DDBJ databases">
        <title>The genomes of 5 underutilized Papilionoideae crops provide insights into root nodulation and disease resistanc.</title>
        <authorList>
            <person name="Jiang F."/>
        </authorList>
    </citation>
    <scope>NUCLEOTIDE SEQUENCE [LARGE SCALE GENOMIC DNA]</scope>
    <source>
        <strain evidence="1">JINMINGXINNONG_FW02</strain>
        <tissue evidence="1">Leaves</tissue>
    </source>
</reference>
<comment type="caution">
    <text evidence="1">The sequence shown here is derived from an EMBL/GenBank/DDBJ whole genome shotgun (WGS) entry which is preliminary data.</text>
</comment>
<organism evidence="1 2">
    <name type="scientific">Phaseolus coccineus</name>
    <name type="common">Scarlet runner bean</name>
    <name type="synonym">Phaseolus multiflorus</name>
    <dbReference type="NCBI Taxonomy" id="3886"/>
    <lineage>
        <taxon>Eukaryota</taxon>
        <taxon>Viridiplantae</taxon>
        <taxon>Streptophyta</taxon>
        <taxon>Embryophyta</taxon>
        <taxon>Tracheophyta</taxon>
        <taxon>Spermatophyta</taxon>
        <taxon>Magnoliopsida</taxon>
        <taxon>eudicotyledons</taxon>
        <taxon>Gunneridae</taxon>
        <taxon>Pentapetalae</taxon>
        <taxon>rosids</taxon>
        <taxon>fabids</taxon>
        <taxon>Fabales</taxon>
        <taxon>Fabaceae</taxon>
        <taxon>Papilionoideae</taxon>
        <taxon>50 kb inversion clade</taxon>
        <taxon>NPAAA clade</taxon>
        <taxon>indigoferoid/millettioid clade</taxon>
        <taxon>Phaseoleae</taxon>
        <taxon>Phaseolus</taxon>
    </lineage>
</organism>
<gene>
    <name evidence="1" type="ORF">VNO80_30069</name>
</gene>
<name>A0AAN9QFG4_PHACN</name>
<accession>A0AAN9QFG4</accession>
<evidence type="ECO:0000313" key="2">
    <source>
        <dbReference type="Proteomes" id="UP001374584"/>
    </source>
</evidence>
<dbReference type="Proteomes" id="UP001374584">
    <property type="component" value="Unassembled WGS sequence"/>
</dbReference>
<evidence type="ECO:0000313" key="1">
    <source>
        <dbReference type="EMBL" id="KAK7333302.1"/>
    </source>
</evidence>
<proteinExistence type="predicted"/>
<dbReference type="AlphaFoldDB" id="A0AAN9QFG4"/>
<protein>
    <submittedName>
        <fullName evidence="1">Uncharacterized protein</fullName>
    </submittedName>
</protein>
<sequence length="74" mass="8152">MSCILAHTGPAIGDRRHIQVPTEKVSLDGCVADCWMQHLLCALEIYNVGNSIYNAVLAAPILTHSILPRCEFIF</sequence>
<keyword evidence="2" id="KW-1185">Reference proteome</keyword>
<dbReference type="EMBL" id="JAYMYR010000011">
    <property type="protein sequence ID" value="KAK7333302.1"/>
    <property type="molecule type" value="Genomic_DNA"/>
</dbReference>